<accession>A0ABS9U9S5</accession>
<proteinExistence type="predicted"/>
<comment type="caution">
    <text evidence="1">The sequence shown here is derived from an EMBL/GenBank/DDBJ whole genome shotgun (WGS) entry which is preliminary data.</text>
</comment>
<dbReference type="Pfam" id="PF13419">
    <property type="entry name" value="HAD_2"/>
    <property type="match status" value="1"/>
</dbReference>
<dbReference type="InterPro" id="IPR023214">
    <property type="entry name" value="HAD_sf"/>
</dbReference>
<dbReference type="SUPFAM" id="SSF56784">
    <property type="entry name" value="HAD-like"/>
    <property type="match status" value="1"/>
</dbReference>
<name>A0ABS9U9S5_9BACL</name>
<dbReference type="InterPro" id="IPR036412">
    <property type="entry name" value="HAD-like_sf"/>
</dbReference>
<organism evidence="1 2">
    <name type="scientific">Solibacillus palustris</name>
    <dbReference type="NCBI Taxonomy" id="2908203"/>
    <lineage>
        <taxon>Bacteria</taxon>
        <taxon>Bacillati</taxon>
        <taxon>Bacillota</taxon>
        <taxon>Bacilli</taxon>
        <taxon>Bacillales</taxon>
        <taxon>Caryophanaceae</taxon>
        <taxon>Solibacillus</taxon>
    </lineage>
</organism>
<dbReference type="InterPro" id="IPR023198">
    <property type="entry name" value="PGP-like_dom2"/>
</dbReference>
<dbReference type="CDD" id="cd04302">
    <property type="entry name" value="HAD_5NT"/>
    <property type="match status" value="1"/>
</dbReference>
<keyword evidence="1" id="KW-0378">Hydrolase</keyword>
<dbReference type="Proteomes" id="UP001316087">
    <property type="component" value="Unassembled WGS sequence"/>
</dbReference>
<dbReference type="InterPro" id="IPR041492">
    <property type="entry name" value="HAD_2"/>
</dbReference>
<dbReference type="SFLD" id="SFLDG01135">
    <property type="entry name" value="C1.5.6:_HAD__Beta-PGM__Phospha"/>
    <property type="match status" value="1"/>
</dbReference>
<dbReference type="SFLD" id="SFLDG01129">
    <property type="entry name" value="C1.5:_HAD__Beta-PGM__Phosphata"/>
    <property type="match status" value="1"/>
</dbReference>
<reference evidence="1 2" key="1">
    <citation type="submission" date="2022-03" db="EMBL/GenBank/DDBJ databases">
        <authorList>
            <person name="Jo J.-H."/>
            <person name="Im W.-T."/>
        </authorList>
    </citation>
    <scope>NUCLEOTIDE SEQUENCE [LARGE SCALE GENOMIC DNA]</scope>
    <source>
        <strain evidence="1 2">MA9</strain>
    </source>
</reference>
<dbReference type="PANTHER" id="PTHR43434:SF20">
    <property type="entry name" value="5'-NUCLEOTIDASE"/>
    <property type="match status" value="1"/>
</dbReference>
<dbReference type="SFLD" id="SFLDS00003">
    <property type="entry name" value="Haloacid_Dehalogenase"/>
    <property type="match status" value="1"/>
</dbReference>
<gene>
    <name evidence="1" type="ORF">LZ480_04185</name>
</gene>
<dbReference type="EMBL" id="JAKZFC010000001">
    <property type="protein sequence ID" value="MCH7321082.1"/>
    <property type="molecule type" value="Genomic_DNA"/>
</dbReference>
<protein>
    <submittedName>
        <fullName evidence="1">HAD family hydrolase</fullName>
    </submittedName>
</protein>
<keyword evidence="2" id="KW-1185">Reference proteome</keyword>
<dbReference type="PANTHER" id="PTHR43434">
    <property type="entry name" value="PHOSPHOGLYCOLATE PHOSPHATASE"/>
    <property type="match status" value="1"/>
</dbReference>
<sequence>MVEYEVVLFDLDGTIIDPKEGITKSVQYALGKMGVAVENCKALESFIGPPLQQSFKEQFGFSDHQANEAISYYRERYKPTGIYENTVYIGMNELLAELKSAGCRLAIATSKPTVFAQNIAEHYDFARYFDVIIGSELDGSRTLKAEVIEETLNQLGNPEISKCVMIGDRKYDIIGAKTNDMESVGVEFGYGSKQELAEANATYIVQTVAQLRDVLMK</sequence>
<dbReference type="GO" id="GO:0016787">
    <property type="term" value="F:hydrolase activity"/>
    <property type="evidence" value="ECO:0007669"/>
    <property type="project" value="UniProtKB-KW"/>
</dbReference>
<evidence type="ECO:0000313" key="1">
    <source>
        <dbReference type="EMBL" id="MCH7321082.1"/>
    </source>
</evidence>
<dbReference type="Gene3D" id="3.40.50.1000">
    <property type="entry name" value="HAD superfamily/HAD-like"/>
    <property type="match status" value="1"/>
</dbReference>
<evidence type="ECO:0000313" key="2">
    <source>
        <dbReference type="Proteomes" id="UP001316087"/>
    </source>
</evidence>
<dbReference type="Gene3D" id="1.10.150.240">
    <property type="entry name" value="Putative phosphatase, domain 2"/>
    <property type="match status" value="1"/>
</dbReference>
<dbReference type="InterPro" id="IPR050155">
    <property type="entry name" value="HAD-like_hydrolase_sf"/>
</dbReference>